<accession>Q2CG78</accession>
<evidence type="ECO:0000256" key="5">
    <source>
        <dbReference type="SAM" id="Phobius"/>
    </source>
</evidence>
<dbReference type="STRING" id="314256.OG2516_03665"/>
<feature type="transmembrane region" description="Helical" evidence="5">
    <location>
        <begin position="112"/>
        <end position="135"/>
    </location>
</feature>
<dbReference type="OrthoDB" id="7771437at2"/>
<dbReference type="RefSeq" id="WP_007254289.1">
    <property type="nucleotide sequence ID" value="NZ_CH724107.1"/>
</dbReference>
<comment type="caution">
    <text evidence="7">The sequence shown here is derived from an EMBL/GenBank/DDBJ whole genome shotgun (WGS) entry which is preliminary data.</text>
</comment>
<dbReference type="EMBL" id="AAOT01000010">
    <property type="protein sequence ID" value="EAR51651.1"/>
    <property type="molecule type" value="Genomic_DNA"/>
</dbReference>
<organism evidence="7 8">
    <name type="scientific">Oceanicola granulosus (strain ATCC BAA-861 / DSM 15982 / KCTC 12143 / HTCC2516)</name>
    <dbReference type="NCBI Taxonomy" id="314256"/>
    <lineage>
        <taxon>Bacteria</taxon>
        <taxon>Pseudomonadati</taxon>
        <taxon>Pseudomonadota</taxon>
        <taxon>Alphaproteobacteria</taxon>
        <taxon>Rhodobacterales</taxon>
        <taxon>Roseobacteraceae</taxon>
        <taxon>Oceanicola</taxon>
    </lineage>
</organism>
<evidence type="ECO:0000259" key="6">
    <source>
        <dbReference type="Pfam" id="PF04893"/>
    </source>
</evidence>
<feature type="domain" description="Yip1" evidence="6">
    <location>
        <begin position="11"/>
        <end position="155"/>
    </location>
</feature>
<dbReference type="eggNOG" id="ENOG5032FFG">
    <property type="taxonomic scope" value="Bacteria"/>
</dbReference>
<evidence type="ECO:0000313" key="7">
    <source>
        <dbReference type="EMBL" id="EAR51651.1"/>
    </source>
</evidence>
<evidence type="ECO:0000256" key="1">
    <source>
        <dbReference type="ARBA" id="ARBA00004141"/>
    </source>
</evidence>
<feature type="transmembrane region" description="Helical" evidence="5">
    <location>
        <begin position="71"/>
        <end position="91"/>
    </location>
</feature>
<reference evidence="7 8" key="1">
    <citation type="journal article" date="2010" name="J. Bacteriol.">
        <title>Genome sequences of Oceanicola granulosus HTCC2516(T) and Oceanicola batsensis HTCC2597(TDelta).</title>
        <authorList>
            <person name="Thrash J.C."/>
            <person name="Cho J.C."/>
            <person name="Vergin K.L."/>
            <person name="Giovannoni S.J."/>
        </authorList>
    </citation>
    <scope>NUCLEOTIDE SEQUENCE [LARGE SCALE GENOMIC DNA]</scope>
    <source>
        <strain evidence="8">ATCC BAA-861 / DSM 15982 / KCTC 12143 / HTCC2516</strain>
    </source>
</reference>
<feature type="transmembrane region" description="Helical" evidence="5">
    <location>
        <begin position="31"/>
        <end position="51"/>
    </location>
</feature>
<evidence type="ECO:0000256" key="3">
    <source>
        <dbReference type="ARBA" id="ARBA00022989"/>
    </source>
</evidence>
<comment type="subcellular location">
    <subcellularLocation>
        <location evidence="1">Membrane</location>
        <topology evidence="1">Multi-pass membrane protein</topology>
    </subcellularLocation>
</comment>
<feature type="transmembrane region" description="Helical" evidence="5">
    <location>
        <begin position="141"/>
        <end position="161"/>
    </location>
</feature>
<dbReference type="AlphaFoldDB" id="Q2CG78"/>
<keyword evidence="3 5" id="KW-1133">Transmembrane helix</keyword>
<dbReference type="HOGENOM" id="CLU_139175_0_0_5"/>
<dbReference type="GO" id="GO:0016020">
    <property type="term" value="C:membrane"/>
    <property type="evidence" value="ECO:0007669"/>
    <property type="project" value="UniProtKB-SubCell"/>
</dbReference>
<keyword evidence="8" id="KW-1185">Reference proteome</keyword>
<evidence type="ECO:0000256" key="4">
    <source>
        <dbReference type="ARBA" id="ARBA00023136"/>
    </source>
</evidence>
<dbReference type="Pfam" id="PF04893">
    <property type="entry name" value="Yip1"/>
    <property type="match status" value="1"/>
</dbReference>
<proteinExistence type="predicted"/>
<evidence type="ECO:0000313" key="8">
    <source>
        <dbReference type="Proteomes" id="UP000003635"/>
    </source>
</evidence>
<keyword evidence="4 5" id="KW-0472">Membrane</keyword>
<keyword evidence="2 5" id="KW-0812">Transmembrane</keyword>
<evidence type="ECO:0000256" key="2">
    <source>
        <dbReference type="ARBA" id="ARBA00022692"/>
    </source>
</evidence>
<protein>
    <recommendedName>
        <fullName evidence="6">Yip1 domain-containing protein</fullName>
    </recommendedName>
</protein>
<sequence length="166" mass="17783">MAVTADIWRTWRGPRAVMRGFLAQGPREDRALAFLFLGCLLLFVAQLPRLVRVAEGLEAAPGQEAAALSQLAAYAFFGSVLVLPLMFYLLAAFSHLVARALGGQGSWFGARLALFWALLASAPLALLYGLVRGFIGPGPQAALVGVGWCVAFGVIWLLSLIEAERP</sequence>
<gene>
    <name evidence="7" type="ORF">OG2516_03665</name>
</gene>
<dbReference type="InterPro" id="IPR006977">
    <property type="entry name" value="Yip1_dom"/>
</dbReference>
<name>Q2CG78_OCEGH</name>
<dbReference type="Proteomes" id="UP000003635">
    <property type="component" value="Unassembled WGS sequence"/>
</dbReference>